<feature type="compositionally biased region" description="Polar residues" evidence="1">
    <location>
        <begin position="964"/>
        <end position="982"/>
    </location>
</feature>
<feature type="compositionally biased region" description="Low complexity" evidence="1">
    <location>
        <begin position="761"/>
        <end position="778"/>
    </location>
</feature>
<feature type="compositionally biased region" description="Polar residues" evidence="1">
    <location>
        <begin position="930"/>
        <end position="948"/>
    </location>
</feature>
<proteinExistence type="predicted"/>
<organism evidence="2 3">
    <name type="scientific">Pleodorina starrii</name>
    <dbReference type="NCBI Taxonomy" id="330485"/>
    <lineage>
        <taxon>Eukaryota</taxon>
        <taxon>Viridiplantae</taxon>
        <taxon>Chlorophyta</taxon>
        <taxon>core chlorophytes</taxon>
        <taxon>Chlorophyceae</taxon>
        <taxon>CS clade</taxon>
        <taxon>Chlamydomonadales</taxon>
        <taxon>Volvocaceae</taxon>
        <taxon>Pleodorina</taxon>
    </lineage>
</organism>
<evidence type="ECO:0000256" key="1">
    <source>
        <dbReference type="SAM" id="MobiDB-lite"/>
    </source>
</evidence>
<feature type="region of interest" description="Disordered" evidence="1">
    <location>
        <begin position="1300"/>
        <end position="1331"/>
    </location>
</feature>
<feature type="compositionally biased region" description="Low complexity" evidence="1">
    <location>
        <begin position="1034"/>
        <end position="1050"/>
    </location>
</feature>
<name>A0A9W6B992_9CHLO</name>
<comment type="caution">
    <text evidence="2">The sequence shown here is derived from an EMBL/GenBank/DDBJ whole genome shotgun (WGS) entry which is preliminary data.</text>
</comment>
<reference evidence="2 3" key="1">
    <citation type="journal article" date="2023" name="Commun. Biol.">
        <title>Reorganization of the ancestral sex-determining regions during the evolution of trioecy in Pleodorina starrii.</title>
        <authorList>
            <person name="Takahashi K."/>
            <person name="Suzuki S."/>
            <person name="Kawai-Toyooka H."/>
            <person name="Yamamoto K."/>
            <person name="Hamaji T."/>
            <person name="Ootsuki R."/>
            <person name="Yamaguchi H."/>
            <person name="Kawachi M."/>
            <person name="Higashiyama T."/>
            <person name="Nozaki H."/>
        </authorList>
    </citation>
    <scope>NUCLEOTIDE SEQUENCE [LARGE SCALE GENOMIC DNA]</scope>
    <source>
        <strain evidence="2 3">NIES-4479</strain>
    </source>
</reference>
<feature type="compositionally biased region" description="Polar residues" evidence="1">
    <location>
        <begin position="726"/>
        <end position="743"/>
    </location>
</feature>
<feature type="region of interest" description="Disordered" evidence="1">
    <location>
        <begin position="1034"/>
        <end position="1087"/>
    </location>
</feature>
<evidence type="ECO:0000313" key="2">
    <source>
        <dbReference type="EMBL" id="GLC48039.1"/>
    </source>
</evidence>
<feature type="compositionally biased region" description="Polar residues" evidence="1">
    <location>
        <begin position="675"/>
        <end position="685"/>
    </location>
</feature>
<feature type="region of interest" description="Disordered" evidence="1">
    <location>
        <begin position="1099"/>
        <end position="1134"/>
    </location>
</feature>
<feature type="compositionally biased region" description="Low complexity" evidence="1">
    <location>
        <begin position="795"/>
        <end position="812"/>
    </location>
</feature>
<sequence>MSQAILKDEPKVHKLSSGGYQITCSGQNNSSIVFVLHHDTVYLDGVQGEWAAKDIAFAVGKGAIKTEQTIKKLFFGSVSDTYYKQSSASAPSPPRILAVQHQVALGNTRVPLLDPEYYGCSKPKCPRCGSDKVVSNGWSQQCKQLVGHEGDVYALCKRYKCQGEADHIGKCFQAWDPEVLQGLPCEVRRGLMGIPTQKGGLTFSFIEHAMAMVAQGSSISSVLSARNEVARRDYHVKEVEYLSYIAQHWASGIGPGSGGVSGQSSGGTQKTLTDLWGAQKASGVPGPFFVYTSDQYNGKDVSQSYFTGLLIECASLLVDAHDQYQRSLTFKILRIDAGYKNAKKVRCADGSRAMEGTVAILNEINQVVAIFHGSGGLKELEEPLRRLKQRNEELGGGPVELIYVDNCRTVAGFLERLFVGAKVKEDLFHVLQRMRDTLPHGHPLADPFMKEYTAACKVRDPSDEKKAREVYGVEPSDSNCRSYIPRPEGYNTSPELAVHIVSLFLGRWNRDQSFKHGDADYGMYDYDLLQRVNDLARRLGHAVRYPEADVKLASVEEKMHFEWKHLQPELSEAAGGKTSTAASVAGVAGGQLFNGPWYQLVVADDYGTALQLLSRRDVQREAAALHQLVDEGWWLEFPDQVSRIRNCTHKGEVILHGPLRWCLGSQDHVQRDTAAAQQGDATVTLQPQQQQPQWAEQQPQWAQGRPPWDQQQLQMGQQHAPLLGLQGSQSMGPLSQQCSSQLQGRKPPPGEQHAPLFGLRGSQSMGLSSHHSSSQLQGRQPPPGEQHAPLFGLRGSQSMGLSSHHSSSQLQGRQPPLGEQHAPLFGLRGSQPMGPPSHHSSSQLQGRQPPPGEQHAPLLGLRGSQSMGPLSQQCSSQLQGRQPPPGEQHAPLLGLRGSQSMGPPSHHSSSQLQGRQPPPGEQHVPLLGLQGSQSMGPPSHHSSSQLQGRQPPPGEQHVPLLGLQGSQSMGPPSHHSSSQLQGRQPPLGEQHAPLLGLQGSQPMGPPSHHSSSQLQGRQPPLGEQHAALLGLRGSQSMGLSSHHSSSQLQGRQPPPGEQHAPLLGLQGSQSMGPLSQQCSSQLQGRQPPLGEQHAALFGLRGSQPMGPLSQQYSSQLQGWPTPPVPSLSQQLGSQALSPDFGSADFDCDMDGEDPDQDLRSLFSVPANWAATSAAWHTAWALTAGGEGAVGGAARAPQAAAGVLQAPSAVGSMVQTLELAGGALQAPPAVMGTMTLEAAAPPAGAPAAATDGIVQGQPSATEEVQVPRVSGGAVQAAADGVVQPPQSAGLAALMSGAAQPQPKFVRPKGSRMTGQYFSGERTGTGKGGKGTVKTCKACTARTGKVVLKAGHSCPFKDDAQEKAPKKPKVN</sequence>
<keyword evidence="3" id="KW-1185">Reference proteome</keyword>
<feature type="compositionally biased region" description="Low complexity" evidence="1">
    <location>
        <begin position="686"/>
        <end position="703"/>
    </location>
</feature>
<evidence type="ECO:0000313" key="3">
    <source>
        <dbReference type="Proteomes" id="UP001165080"/>
    </source>
</evidence>
<accession>A0A9W6B992</accession>
<dbReference type="EMBL" id="BRXU01000001">
    <property type="protein sequence ID" value="GLC48039.1"/>
    <property type="molecule type" value="Genomic_DNA"/>
</dbReference>
<gene>
    <name evidence="2" type="primary">PLEST008709</name>
    <name evidence="2" type="ORF">PLESTB_000052200</name>
</gene>
<feature type="compositionally biased region" description="Polar residues" evidence="1">
    <location>
        <begin position="1066"/>
        <end position="1084"/>
    </location>
</feature>
<feature type="region of interest" description="Disordered" evidence="1">
    <location>
        <begin position="672"/>
        <end position="1020"/>
    </location>
</feature>
<dbReference type="Proteomes" id="UP001165080">
    <property type="component" value="Unassembled WGS sequence"/>
</dbReference>
<feature type="compositionally biased region" description="Polar residues" evidence="1">
    <location>
        <begin position="897"/>
        <end position="914"/>
    </location>
</feature>
<feature type="compositionally biased region" description="Polar residues" evidence="1">
    <location>
        <begin position="1108"/>
        <end position="1118"/>
    </location>
</feature>
<protein>
    <submittedName>
        <fullName evidence="2">Uncharacterized protein</fullName>
    </submittedName>
</protein>
<feature type="compositionally biased region" description="Polar residues" evidence="1">
    <location>
        <begin position="863"/>
        <end position="880"/>
    </location>
</feature>